<organism evidence="7 8">
    <name type="scientific">Sphingobacterium chuzhouense</name>
    <dbReference type="NCBI Taxonomy" id="1742264"/>
    <lineage>
        <taxon>Bacteria</taxon>
        <taxon>Pseudomonadati</taxon>
        <taxon>Bacteroidota</taxon>
        <taxon>Sphingobacteriia</taxon>
        <taxon>Sphingobacteriales</taxon>
        <taxon>Sphingobacteriaceae</taxon>
        <taxon>Sphingobacterium</taxon>
    </lineage>
</organism>
<feature type="domain" description="RNA polymerase sigma factor 70 region 4 type 2" evidence="6">
    <location>
        <begin position="115"/>
        <end position="166"/>
    </location>
</feature>
<evidence type="ECO:0000313" key="7">
    <source>
        <dbReference type="EMBL" id="MBD1423223.1"/>
    </source>
</evidence>
<dbReference type="Pfam" id="PF08281">
    <property type="entry name" value="Sigma70_r4_2"/>
    <property type="match status" value="1"/>
</dbReference>
<evidence type="ECO:0000256" key="1">
    <source>
        <dbReference type="ARBA" id="ARBA00010641"/>
    </source>
</evidence>
<dbReference type="NCBIfam" id="TIGR02937">
    <property type="entry name" value="sigma70-ECF"/>
    <property type="match status" value="1"/>
</dbReference>
<proteinExistence type="inferred from homology"/>
<protein>
    <submittedName>
        <fullName evidence="7">RNA polymerase sigma factor</fullName>
    </submittedName>
</protein>
<dbReference type="Gene3D" id="1.10.1740.10">
    <property type="match status" value="1"/>
</dbReference>
<evidence type="ECO:0000259" key="6">
    <source>
        <dbReference type="Pfam" id="PF08281"/>
    </source>
</evidence>
<dbReference type="Pfam" id="PF04542">
    <property type="entry name" value="Sigma70_r2"/>
    <property type="match status" value="1"/>
</dbReference>
<dbReference type="InterPro" id="IPR013324">
    <property type="entry name" value="RNA_pol_sigma_r3/r4-like"/>
</dbReference>
<keyword evidence="4" id="KW-0804">Transcription</keyword>
<dbReference type="InterPro" id="IPR007627">
    <property type="entry name" value="RNA_pol_sigma70_r2"/>
</dbReference>
<reference evidence="7 8" key="1">
    <citation type="submission" date="2020-08" db="EMBL/GenBank/DDBJ databases">
        <title>Sphingobacterium sp. DN00404 isolated from aquaculture water.</title>
        <authorList>
            <person name="Zhang M."/>
        </authorList>
    </citation>
    <scope>NUCLEOTIDE SEQUENCE [LARGE SCALE GENOMIC DNA]</scope>
    <source>
        <strain evidence="7 8">KCTC 42746</strain>
    </source>
</reference>
<keyword evidence="2" id="KW-0805">Transcription regulation</keyword>
<keyword evidence="3" id="KW-0731">Sigma factor</keyword>
<dbReference type="InterPro" id="IPR013325">
    <property type="entry name" value="RNA_pol_sigma_r2"/>
</dbReference>
<dbReference type="CDD" id="cd06171">
    <property type="entry name" value="Sigma70_r4"/>
    <property type="match status" value="1"/>
</dbReference>
<dbReference type="EMBL" id="JACNYL010000004">
    <property type="protein sequence ID" value="MBD1423223.1"/>
    <property type="molecule type" value="Genomic_DNA"/>
</dbReference>
<comment type="caution">
    <text evidence="7">The sequence shown here is derived from an EMBL/GenBank/DDBJ whole genome shotgun (WGS) entry which is preliminary data.</text>
</comment>
<comment type="similarity">
    <text evidence="1">Belongs to the sigma-70 factor family. ECF subfamily.</text>
</comment>
<dbReference type="RefSeq" id="WP_190315002.1">
    <property type="nucleotide sequence ID" value="NZ_JACNYL010000004.1"/>
</dbReference>
<name>A0ABR7XW32_9SPHI</name>
<evidence type="ECO:0000313" key="8">
    <source>
        <dbReference type="Proteomes" id="UP000651112"/>
    </source>
</evidence>
<accession>A0ABR7XW32</accession>
<evidence type="ECO:0000256" key="3">
    <source>
        <dbReference type="ARBA" id="ARBA00023082"/>
    </source>
</evidence>
<sequence length="178" mass="20570">MNLDTLWNACLAGNRKAQFQLYQTLSGRMFSVCLRYAQNESEAEEILQAGFIKVFTKGQLFDNKGSLEGWIRKIMVNTAIELHRNKSRHYFEPLTQDYPMADSRSESDENLRYKDLLAMITALPLGYRTVFNLYVIEGYSHKEISAMLSISEGNSKSQLSRARQWLKEKLMKIENIGL</sequence>
<feature type="domain" description="RNA polymerase sigma-70 region 2" evidence="5">
    <location>
        <begin position="21"/>
        <end position="88"/>
    </location>
</feature>
<dbReference type="PANTHER" id="PTHR43133:SF46">
    <property type="entry name" value="RNA POLYMERASE SIGMA-70 FACTOR ECF SUBFAMILY"/>
    <property type="match status" value="1"/>
</dbReference>
<evidence type="ECO:0000256" key="2">
    <source>
        <dbReference type="ARBA" id="ARBA00023015"/>
    </source>
</evidence>
<dbReference type="SUPFAM" id="SSF88659">
    <property type="entry name" value="Sigma3 and sigma4 domains of RNA polymerase sigma factors"/>
    <property type="match status" value="1"/>
</dbReference>
<dbReference type="InterPro" id="IPR039425">
    <property type="entry name" value="RNA_pol_sigma-70-like"/>
</dbReference>
<evidence type="ECO:0000259" key="5">
    <source>
        <dbReference type="Pfam" id="PF04542"/>
    </source>
</evidence>
<dbReference type="Proteomes" id="UP000651112">
    <property type="component" value="Unassembled WGS sequence"/>
</dbReference>
<dbReference type="SUPFAM" id="SSF88946">
    <property type="entry name" value="Sigma2 domain of RNA polymerase sigma factors"/>
    <property type="match status" value="1"/>
</dbReference>
<dbReference type="PANTHER" id="PTHR43133">
    <property type="entry name" value="RNA POLYMERASE ECF-TYPE SIGMA FACTO"/>
    <property type="match status" value="1"/>
</dbReference>
<dbReference type="InterPro" id="IPR013249">
    <property type="entry name" value="RNA_pol_sigma70_r4_t2"/>
</dbReference>
<gene>
    <name evidence="7" type="ORF">H8B21_16785</name>
</gene>
<dbReference type="Gene3D" id="1.10.10.10">
    <property type="entry name" value="Winged helix-like DNA-binding domain superfamily/Winged helix DNA-binding domain"/>
    <property type="match status" value="1"/>
</dbReference>
<dbReference type="InterPro" id="IPR036388">
    <property type="entry name" value="WH-like_DNA-bd_sf"/>
</dbReference>
<evidence type="ECO:0000256" key="4">
    <source>
        <dbReference type="ARBA" id="ARBA00023163"/>
    </source>
</evidence>
<dbReference type="InterPro" id="IPR014284">
    <property type="entry name" value="RNA_pol_sigma-70_dom"/>
</dbReference>
<keyword evidence="8" id="KW-1185">Reference proteome</keyword>